<evidence type="ECO:0000313" key="13">
    <source>
        <dbReference type="Proteomes" id="UP000195897"/>
    </source>
</evidence>
<dbReference type="InterPro" id="IPR050303">
    <property type="entry name" value="GatZ_KbaZ_carbometab"/>
</dbReference>
<keyword evidence="5" id="KW-0598">Phosphotransferase system</keyword>
<keyword evidence="8 9" id="KW-0472">Membrane</keyword>
<feature type="transmembrane region" description="Helical" evidence="9">
    <location>
        <begin position="213"/>
        <end position="231"/>
    </location>
</feature>
<evidence type="ECO:0000256" key="6">
    <source>
        <dbReference type="ARBA" id="ARBA00022692"/>
    </source>
</evidence>
<dbReference type="STRING" id="501571.GCA_900143195_00410"/>
<feature type="transmembrane region" description="Helical" evidence="9">
    <location>
        <begin position="150"/>
        <end position="169"/>
    </location>
</feature>
<dbReference type="EMBL" id="NFKL01000003">
    <property type="protein sequence ID" value="OUP60237.1"/>
    <property type="molecule type" value="Genomic_DNA"/>
</dbReference>
<keyword evidence="2" id="KW-0813">Transport</keyword>
<comment type="subcellular location">
    <subcellularLocation>
        <location evidence="1">Cell membrane</location>
        <topology evidence="1">Multi-pass membrane protein</topology>
    </subcellularLocation>
</comment>
<name>A0A1Y4LCC4_9FIRM</name>
<keyword evidence="4" id="KW-0762">Sugar transport</keyword>
<dbReference type="RefSeq" id="WP_016148361.1">
    <property type="nucleotide sequence ID" value="NZ_CABKSA010000002.1"/>
</dbReference>
<dbReference type="PANTHER" id="PTHR32502">
    <property type="entry name" value="N-ACETYLGALACTOSAMINE PERMEASE II COMPONENT-RELATED"/>
    <property type="match status" value="1"/>
</dbReference>
<dbReference type="PROSITE" id="PS51106">
    <property type="entry name" value="PTS_EIIC_TYPE_4"/>
    <property type="match status" value="1"/>
</dbReference>
<evidence type="ECO:0000256" key="9">
    <source>
        <dbReference type="SAM" id="Phobius"/>
    </source>
</evidence>
<feature type="transmembrane region" description="Helical" evidence="9">
    <location>
        <begin position="237"/>
        <end position="255"/>
    </location>
</feature>
<sequence>MEHITIIQAVLVFVVAFIMGIDQFSFLESLYQPIVTCPIIGAILGNFELGIVVGGAYQLIQIGSMPIGGAQPPNAILGGIMATVFAVSLNMEATADGVGAAMGLAIPFAVFGQYAVTLTFTIMSGMMAKADKCAENADVKGIRNINFTEMAILGTLFGLLAVAGLYGGSALGETLKNLSYTYSWVMAGLDAAGGAMKFVGFAILMKVMMSKEMWGFLLAGFVMALLCSANASTSGATLILCAFVGIAIAIYDFTIHSKIKENAGMSASNMGGDCDGI</sequence>
<evidence type="ECO:0000313" key="12">
    <source>
        <dbReference type="Proteomes" id="UP000195326"/>
    </source>
</evidence>
<evidence type="ECO:0000256" key="3">
    <source>
        <dbReference type="ARBA" id="ARBA00022475"/>
    </source>
</evidence>
<reference evidence="12 13" key="1">
    <citation type="submission" date="2017-04" db="EMBL/GenBank/DDBJ databases">
        <title>Function of individual gut microbiota members based on whole genome sequencing of pure cultures obtained from chicken caecum.</title>
        <authorList>
            <person name="Medvecky M."/>
            <person name="Cejkova D."/>
            <person name="Polansky O."/>
            <person name="Karasova D."/>
            <person name="Kubasova T."/>
            <person name="Cizek A."/>
            <person name="Rychlik I."/>
        </authorList>
    </citation>
    <scope>NUCLEOTIDE SEQUENCE [LARGE SCALE GENOMIC DNA]</scope>
    <source>
        <strain evidence="12">An179</strain>
        <strain evidence="13">An180</strain>
    </source>
</reference>
<evidence type="ECO:0000256" key="8">
    <source>
        <dbReference type="ARBA" id="ARBA00023136"/>
    </source>
</evidence>
<evidence type="ECO:0000313" key="11">
    <source>
        <dbReference type="EMBL" id="OUP60237.1"/>
    </source>
</evidence>
<dbReference type="InterPro" id="IPR004700">
    <property type="entry name" value="PTS_IIC_man"/>
</dbReference>
<keyword evidence="6 9" id="KW-0812">Transmembrane</keyword>
<gene>
    <name evidence="11" type="ORF">B5F15_02965</name>
    <name evidence="10" type="ORF">B5F17_00305</name>
</gene>
<keyword evidence="7 9" id="KW-1133">Transmembrane helix</keyword>
<evidence type="ECO:0000256" key="1">
    <source>
        <dbReference type="ARBA" id="ARBA00004651"/>
    </source>
</evidence>
<dbReference type="GO" id="GO:0009401">
    <property type="term" value="P:phosphoenolpyruvate-dependent sugar phosphotransferase system"/>
    <property type="evidence" value="ECO:0007669"/>
    <property type="project" value="UniProtKB-KW"/>
</dbReference>
<evidence type="ECO:0000313" key="10">
    <source>
        <dbReference type="EMBL" id="OUP54373.1"/>
    </source>
</evidence>
<organism evidence="10 13">
    <name type="scientific">Butyricicoccus pullicaecorum</name>
    <dbReference type="NCBI Taxonomy" id="501571"/>
    <lineage>
        <taxon>Bacteria</taxon>
        <taxon>Bacillati</taxon>
        <taxon>Bacillota</taxon>
        <taxon>Clostridia</taxon>
        <taxon>Eubacteriales</taxon>
        <taxon>Butyricicoccaceae</taxon>
        <taxon>Butyricicoccus</taxon>
    </lineage>
</organism>
<dbReference type="AlphaFoldDB" id="A0A1Y4LCC4"/>
<dbReference type="EMBL" id="NFKK01000001">
    <property type="protein sequence ID" value="OUP54373.1"/>
    <property type="molecule type" value="Genomic_DNA"/>
</dbReference>
<accession>A0A1Y4LCC4</accession>
<dbReference type="GO" id="GO:0005886">
    <property type="term" value="C:plasma membrane"/>
    <property type="evidence" value="ECO:0007669"/>
    <property type="project" value="UniProtKB-SubCell"/>
</dbReference>
<comment type="caution">
    <text evidence="10">The sequence shown here is derived from an EMBL/GenBank/DDBJ whole genome shotgun (WGS) entry which is preliminary data.</text>
</comment>
<dbReference type="Proteomes" id="UP000195326">
    <property type="component" value="Unassembled WGS sequence"/>
</dbReference>
<feature type="transmembrane region" description="Helical" evidence="9">
    <location>
        <begin position="7"/>
        <end position="27"/>
    </location>
</feature>
<feature type="transmembrane region" description="Helical" evidence="9">
    <location>
        <begin position="97"/>
        <end position="122"/>
    </location>
</feature>
<evidence type="ECO:0000256" key="4">
    <source>
        <dbReference type="ARBA" id="ARBA00022597"/>
    </source>
</evidence>
<dbReference type="PANTHER" id="PTHR32502:SF8">
    <property type="entry name" value="N-ACETYLGALACTOSAMINE PERMEASE IIC COMPONENT 1"/>
    <property type="match status" value="1"/>
</dbReference>
<feature type="transmembrane region" description="Helical" evidence="9">
    <location>
        <begin position="39"/>
        <end position="60"/>
    </location>
</feature>
<dbReference type="Pfam" id="PF03609">
    <property type="entry name" value="EII-Sor"/>
    <property type="match status" value="1"/>
</dbReference>
<dbReference type="Proteomes" id="UP000195897">
    <property type="component" value="Unassembled WGS sequence"/>
</dbReference>
<evidence type="ECO:0000256" key="5">
    <source>
        <dbReference type="ARBA" id="ARBA00022683"/>
    </source>
</evidence>
<feature type="transmembrane region" description="Helical" evidence="9">
    <location>
        <begin position="181"/>
        <end position="204"/>
    </location>
</feature>
<keyword evidence="3" id="KW-1003">Cell membrane</keyword>
<evidence type="ECO:0000256" key="2">
    <source>
        <dbReference type="ARBA" id="ARBA00022448"/>
    </source>
</evidence>
<evidence type="ECO:0000256" key="7">
    <source>
        <dbReference type="ARBA" id="ARBA00022989"/>
    </source>
</evidence>
<proteinExistence type="predicted"/>
<protein>
    <submittedName>
        <fullName evidence="10">PTS acetylgalactosamine transporter subunit IIC</fullName>
    </submittedName>
</protein>
<reference evidence="10" key="2">
    <citation type="journal article" date="2018" name="BMC Genomics">
        <title>Whole genome sequencing and function prediction of 133 gut anaerobes isolated from chicken caecum in pure cultures.</title>
        <authorList>
            <person name="Medvecky M."/>
            <person name="Cejkova D."/>
            <person name="Polansky O."/>
            <person name="Karasova D."/>
            <person name="Kubasova T."/>
            <person name="Cizek A."/>
            <person name="Rychlik I."/>
        </authorList>
    </citation>
    <scope>NUCLEOTIDE SEQUENCE</scope>
    <source>
        <strain evidence="11">An179</strain>
        <strain evidence="10">An180</strain>
    </source>
</reference>